<evidence type="ECO:0000256" key="3">
    <source>
        <dbReference type="ARBA" id="ARBA00022617"/>
    </source>
</evidence>
<dbReference type="GeneID" id="28764742"/>
<dbReference type="CDD" id="cd11061">
    <property type="entry name" value="CYP67-like"/>
    <property type="match status" value="1"/>
</dbReference>
<dbReference type="InParanoid" id="A0A177D016"/>
<sequence length="543" mass="61464">MYSSTQSDGTYQGPVFRAWISPIIAIIFGYFSLQFIYDVFFHPLAKCPGPFFAKFSKLPNFYHALKGDRHIWIWQNHQIYGDKVRVHPNEVLFLAPQAHKDIYGAKANVGRAKSYRAWQTSTEANTALTTDPPTHARKRKILNQAFTEKSVKHAADFVVEHTERWIELLADTTDAPGKDGWTSSRNMSDWNDWLVFDILGDLCFGRSFDVKEPKPNPIRKIPHLIIQHVQLFYPILQSPFVDFFIWAKPRGLDYLLNMMAPQEIRSYYAFINNSVTSRMQMEQENKNEDTARKDMFHFLCKATDPVTGEHYSEDALQGEAAMLIVAGSDSTSSVLAGLWFYLSRNEAVYKRLGNEIRSTFRNSDEIVSGPKLASCVYLHACIDEALRIAPAGPSEFAREILPGGAVIDGEFFPAGVVVGCAHWAMGHNEHVFGDPGRFRPERYIPSDITGVTAEDVSAIRSYYHPFLIGPFNCVGKNIAMTEMALVVARTLFQLDLRAVVGEDLGAGSERLGWGRRDKKQYQISDAYITVHEGPILQFRKRVS</sequence>
<dbReference type="InterPro" id="IPR050121">
    <property type="entry name" value="Cytochrome_P450_monoxygenase"/>
</dbReference>
<dbReference type="PANTHER" id="PTHR24305">
    <property type="entry name" value="CYTOCHROME P450"/>
    <property type="match status" value="1"/>
</dbReference>
<keyword evidence="9" id="KW-1133">Transmembrane helix</keyword>
<proteinExistence type="inferred from homology"/>
<dbReference type="PRINTS" id="PR00463">
    <property type="entry name" value="EP450I"/>
</dbReference>
<dbReference type="InterPro" id="IPR036396">
    <property type="entry name" value="Cyt_P450_sf"/>
</dbReference>
<evidence type="ECO:0000256" key="9">
    <source>
        <dbReference type="SAM" id="Phobius"/>
    </source>
</evidence>
<evidence type="ECO:0000256" key="8">
    <source>
        <dbReference type="PIRSR" id="PIRSR602401-1"/>
    </source>
</evidence>
<dbReference type="SUPFAM" id="SSF48264">
    <property type="entry name" value="Cytochrome P450"/>
    <property type="match status" value="1"/>
</dbReference>
<keyword evidence="5" id="KW-0560">Oxidoreductase</keyword>
<keyword evidence="9" id="KW-0812">Transmembrane</keyword>
<keyword evidence="11" id="KW-1185">Reference proteome</keyword>
<dbReference type="PANTHER" id="PTHR24305:SF237">
    <property type="entry name" value="CYTOCHROME P450 MONOOXYGENASE ATNE-RELATED"/>
    <property type="match status" value="1"/>
</dbReference>
<feature type="transmembrane region" description="Helical" evidence="9">
    <location>
        <begin position="20"/>
        <end position="40"/>
    </location>
</feature>
<evidence type="ECO:0000256" key="6">
    <source>
        <dbReference type="ARBA" id="ARBA00023004"/>
    </source>
</evidence>
<keyword evidence="9" id="KW-0472">Membrane</keyword>
<dbReference type="GO" id="GO:0020037">
    <property type="term" value="F:heme binding"/>
    <property type="evidence" value="ECO:0007669"/>
    <property type="project" value="InterPro"/>
</dbReference>
<evidence type="ECO:0000256" key="2">
    <source>
        <dbReference type="ARBA" id="ARBA00010617"/>
    </source>
</evidence>
<evidence type="ECO:0000256" key="7">
    <source>
        <dbReference type="ARBA" id="ARBA00023033"/>
    </source>
</evidence>
<dbReference type="Gene3D" id="1.10.630.10">
    <property type="entry name" value="Cytochrome P450"/>
    <property type="match status" value="1"/>
</dbReference>
<dbReference type="RefSeq" id="XP_018042867.1">
    <property type="nucleotide sequence ID" value="XM_018181256.1"/>
</dbReference>
<dbReference type="GO" id="GO:0004497">
    <property type="term" value="F:monooxygenase activity"/>
    <property type="evidence" value="ECO:0007669"/>
    <property type="project" value="UniProtKB-KW"/>
</dbReference>
<dbReference type="GO" id="GO:0016705">
    <property type="term" value="F:oxidoreductase activity, acting on paired donors, with incorporation or reduction of molecular oxygen"/>
    <property type="evidence" value="ECO:0007669"/>
    <property type="project" value="InterPro"/>
</dbReference>
<keyword evidence="6 8" id="KW-0408">Iron</keyword>
<organism evidence="10 11">
    <name type="scientific">Paraphaeosphaeria sporulosa</name>
    <dbReference type="NCBI Taxonomy" id="1460663"/>
    <lineage>
        <taxon>Eukaryota</taxon>
        <taxon>Fungi</taxon>
        <taxon>Dikarya</taxon>
        <taxon>Ascomycota</taxon>
        <taxon>Pezizomycotina</taxon>
        <taxon>Dothideomycetes</taxon>
        <taxon>Pleosporomycetidae</taxon>
        <taxon>Pleosporales</taxon>
        <taxon>Massarineae</taxon>
        <taxon>Didymosphaeriaceae</taxon>
        <taxon>Paraphaeosphaeria</taxon>
    </lineage>
</organism>
<accession>A0A177D016</accession>
<dbReference type="PRINTS" id="PR00385">
    <property type="entry name" value="P450"/>
</dbReference>
<evidence type="ECO:0000256" key="5">
    <source>
        <dbReference type="ARBA" id="ARBA00023002"/>
    </source>
</evidence>
<keyword evidence="7" id="KW-0503">Monooxygenase</keyword>
<keyword evidence="4 8" id="KW-0479">Metal-binding</keyword>
<keyword evidence="3 8" id="KW-0349">Heme</keyword>
<reference evidence="10 11" key="1">
    <citation type="submission" date="2016-05" db="EMBL/GenBank/DDBJ databases">
        <title>Comparative analysis of secretome profiles of manganese(II)-oxidizing ascomycete fungi.</title>
        <authorList>
            <consortium name="DOE Joint Genome Institute"/>
            <person name="Zeiner C.A."/>
            <person name="Purvine S.O."/>
            <person name="Zink E.M."/>
            <person name="Wu S."/>
            <person name="Pasa-Tolic L."/>
            <person name="Chaput D.L."/>
            <person name="Haridas S."/>
            <person name="Grigoriev I.V."/>
            <person name="Santelli C.M."/>
            <person name="Hansel C.M."/>
        </authorList>
    </citation>
    <scope>NUCLEOTIDE SEQUENCE [LARGE SCALE GENOMIC DNA]</scope>
    <source>
        <strain evidence="10 11">AP3s5-JAC2a</strain>
    </source>
</reference>
<gene>
    <name evidence="10" type="ORF">CC84DRAFT_1192656</name>
</gene>
<dbReference type="STRING" id="1460663.A0A177D016"/>
<evidence type="ECO:0000313" key="10">
    <source>
        <dbReference type="EMBL" id="OAG12502.1"/>
    </source>
</evidence>
<evidence type="ECO:0000313" key="11">
    <source>
        <dbReference type="Proteomes" id="UP000077069"/>
    </source>
</evidence>
<dbReference type="OrthoDB" id="1470350at2759"/>
<protein>
    <submittedName>
        <fullName evidence="10">Cytochrome P450</fullName>
    </submittedName>
</protein>
<dbReference type="AlphaFoldDB" id="A0A177D016"/>
<evidence type="ECO:0000256" key="1">
    <source>
        <dbReference type="ARBA" id="ARBA00001971"/>
    </source>
</evidence>
<name>A0A177D016_9PLEO</name>
<dbReference type="Pfam" id="PF00067">
    <property type="entry name" value="p450"/>
    <property type="match status" value="1"/>
</dbReference>
<comment type="similarity">
    <text evidence="2">Belongs to the cytochrome P450 family.</text>
</comment>
<comment type="cofactor">
    <cofactor evidence="1 8">
        <name>heme</name>
        <dbReference type="ChEBI" id="CHEBI:30413"/>
    </cofactor>
</comment>
<dbReference type="GO" id="GO:0005506">
    <property type="term" value="F:iron ion binding"/>
    <property type="evidence" value="ECO:0007669"/>
    <property type="project" value="InterPro"/>
</dbReference>
<dbReference type="InterPro" id="IPR002401">
    <property type="entry name" value="Cyt_P450_E_grp-I"/>
</dbReference>
<dbReference type="Proteomes" id="UP000077069">
    <property type="component" value="Unassembled WGS sequence"/>
</dbReference>
<evidence type="ECO:0000256" key="4">
    <source>
        <dbReference type="ARBA" id="ARBA00022723"/>
    </source>
</evidence>
<dbReference type="InterPro" id="IPR001128">
    <property type="entry name" value="Cyt_P450"/>
</dbReference>
<dbReference type="EMBL" id="KV441548">
    <property type="protein sequence ID" value="OAG12502.1"/>
    <property type="molecule type" value="Genomic_DNA"/>
</dbReference>
<feature type="binding site" description="axial binding residue" evidence="8">
    <location>
        <position position="473"/>
    </location>
    <ligand>
        <name>heme</name>
        <dbReference type="ChEBI" id="CHEBI:30413"/>
    </ligand>
    <ligandPart>
        <name>Fe</name>
        <dbReference type="ChEBI" id="CHEBI:18248"/>
    </ligandPart>
</feature>